<dbReference type="RefSeq" id="WP_175279380.1">
    <property type="nucleotide sequence ID" value="NZ_AP024181.1"/>
</dbReference>
<dbReference type="EMBL" id="WUXR01000005">
    <property type="protein sequence ID" value="MBM4566093.1"/>
    <property type="molecule type" value="Genomic_DNA"/>
</dbReference>
<dbReference type="Proteomes" id="UP000808906">
    <property type="component" value="Unassembled WGS sequence"/>
</dbReference>
<protein>
    <submittedName>
        <fullName evidence="1">Uncharacterized protein</fullName>
    </submittedName>
</protein>
<dbReference type="AlphaFoldDB" id="A0A9Q2PNA4"/>
<evidence type="ECO:0000313" key="1">
    <source>
        <dbReference type="EMBL" id="MBM4566093.1"/>
    </source>
</evidence>
<evidence type="ECO:0000313" key="2">
    <source>
        <dbReference type="Proteomes" id="UP000808906"/>
    </source>
</evidence>
<comment type="caution">
    <text evidence="1">The sequence shown here is derived from an EMBL/GenBank/DDBJ whole genome shotgun (WGS) entry which is preliminary data.</text>
</comment>
<name>A0A9Q2PNA4_RHOHA</name>
<sequence>MPQFVSSGLAWGGRQNSRREVAARVHVRAFLAEFGPVIERWESNHTVALA</sequence>
<proteinExistence type="predicted"/>
<gene>
    <name evidence="1" type="ORF">GS441_11795</name>
</gene>
<accession>A0A9Q2PNA4</accession>
<reference evidence="1" key="1">
    <citation type="submission" date="2019-11" db="EMBL/GenBank/DDBJ databases">
        <title>Spread of Macrolides and rifampicin resistant Rhodococcus equi in clinical isolates in the USA.</title>
        <authorList>
            <person name="Alvarez-Narvaez S."/>
            <person name="Huber L."/>
            <person name="Cohen N.D."/>
            <person name="Slovis N."/>
            <person name="Greiter M."/>
            <person name="Giguere S."/>
            <person name="Hart K."/>
        </authorList>
    </citation>
    <scope>NUCLEOTIDE SEQUENCE</scope>
    <source>
        <strain evidence="1">Lh_17</strain>
    </source>
</reference>
<organism evidence="1 2">
    <name type="scientific">Rhodococcus hoagii</name>
    <name type="common">Corynebacterium equii</name>
    <dbReference type="NCBI Taxonomy" id="43767"/>
    <lineage>
        <taxon>Bacteria</taxon>
        <taxon>Bacillati</taxon>
        <taxon>Actinomycetota</taxon>
        <taxon>Actinomycetes</taxon>
        <taxon>Mycobacteriales</taxon>
        <taxon>Nocardiaceae</taxon>
        <taxon>Prescottella</taxon>
    </lineage>
</organism>